<feature type="compositionally biased region" description="Low complexity" evidence="1">
    <location>
        <begin position="206"/>
        <end position="217"/>
    </location>
</feature>
<proteinExistence type="predicted"/>
<dbReference type="EMBL" id="BKCJ010320238">
    <property type="protein sequence ID" value="GEZ76261.1"/>
    <property type="molecule type" value="Genomic_DNA"/>
</dbReference>
<feature type="compositionally biased region" description="Basic and acidic residues" evidence="1">
    <location>
        <begin position="229"/>
        <end position="250"/>
    </location>
</feature>
<evidence type="ECO:0000313" key="2">
    <source>
        <dbReference type="EMBL" id="GEZ76261.1"/>
    </source>
</evidence>
<protein>
    <submittedName>
        <fullName evidence="2">Ribonuclease H-like domain-containing protein</fullName>
    </submittedName>
</protein>
<feature type="compositionally biased region" description="Polar residues" evidence="1">
    <location>
        <begin position="181"/>
        <end position="202"/>
    </location>
</feature>
<evidence type="ECO:0000256" key="1">
    <source>
        <dbReference type="SAM" id="MobiDB-lite"/>
    </source>
</evidence>
<feature type="region of interest" description="Disordered" evidence="1">
    <location>
        <begin position="178"/>
        <end position="265"/>
    </location>
</feature>
<feature type="non-terminal residue" evidence="2">
    <location>
        <position position="283"/>
    </location>
</feature>
<reference evidence="2" key="1">
    <citation type="journal article" date="2019" name="Sci. Rep.">
        <title>Draft genome of Tanacetum cinerariifolium, the natural source of mosquito coil.</title>
        <authorList>
            <person name="Yamashiro T."/>
            <person name="Shiraishi A."/>
            <person name="Satake H."/>
            <person name="Nakayama K."/>
        </authorList>
    </citation>
    <scope>NUCLEOTIDE SEQUENCE</scope>
</reference>
<name>A0A699IRX3_TANCI</name>
<gene>
    <name evidence="2" type="ORF">Tci_548234</name>
</gene>
<feature type="compositionally biased region" description="Basic residues" evidence="1">
    <location>
        <begin position="251"/>
        <end position="260"/>
    </location>
</feature>
<sequence>MSNLTDYKEIDKGYVAFGGNPRGGKITRKDTIKTGNLDFENVYFVRELKCNLFSISKMCDKKNGVLFNDTECIVLSLNFKLIDEGQVLLRVHRKNNIYSADLKNIVPKGGLICLFAKATSDSGSHDTQYCMENPEQAFVEYASSRIDEAKGKCYTFKPEQNNLGDTYNPSWRSHPNIRWRQPQNSQNNFSDLPNRFQSNGSISIRPFNNNPQNFNNQVNLKGLVSGTRYSEKGQNRSKTDKTEHEMEKSGKVKAKRSTKSKVKDEVGTEEILNGLTRTRLMGQ</sequence>
<comment type="caution">
    <text evidence="2">The sequence shown here is derived from an EMBL/GenBank/DDBJ whole genome shotgun (WGS) entry which is preliminary data.</text>
</comment>
<dbReference type="AlphaFoldDB" id="A0A699IRX3"/>
<organism evidence="2">
    <name type="scientific">Tanacetum cinerariifolium</name>
    <name type="common">Dalmatian daisy</name>
    <name type="synonym">Chrysanthemum cinerariifolium</name>
    <dbReference type="NCBI Taxonomy" id="118510"/>
    <lineage>
        <taxon>Eukaryota</taxon>
        <taxon>Viridiplantae</taxon>
        <taxon>Streptophyta</taxon>
        <taxon>Embryophyta</taxon>
        <taxon>Tracheophyta</taxon>
        <taxon>Spermatophyta</taxon>
        <taxon>Magnoliopsida</taxon>
        <taxon>eudicotyledons</taxon>
        <taxon>Gunneridae</taxon>
        <taxon>Pentapetalae</taxon>
        <taxon>asterids</taxon>
        <taxon>campanulids</taxon>
        <taxon>Asterales</taxon>
        <taxon>Asteraceae</taxon>
        <taxon>Asteroideae</taxon>
        <taxon>Anthemideae</taxon>
        <taxon>Anthemidinae</taxon>
        <taxon>Tanacetum</taxon>
    </lineage>
</organism>
<accession>A0A699IRX3</accession>